<dbReference type="OrthoDB" id="3252786at2759"/>
<name>A0A9P7JDT2_9AGAM</name>
<dbReference type="Proteomes" id="UP000807769">
    <property type="component" value="Unassembled WGS sequence"/>
</dbReference>
<protein>
    <recommendedName>
        <fullName evidence="1">F-box domain-containing protein</fullName>
    </recommendedName>
</protein>
<reference evidence="2" key="1">
    <citation type="journal article" date="2020" name="New Phytol.">
        <title>Comparative genomics reveals dynamic genome evolution in host specialist ectomycorrhizal fungi.</title>
        <authorList>
            <person name="Lofgren L.A."/>
            <person name="Nguyen N.H."/>
            <person name="Vilgalys R."/>
            <person name="Ruytinx J."/>
            <person name="Liao H.L."/>
            <person name="Branco S."/>
            <person name="Kuo A."/>
            <person name="LaButti K."/>
            <person name="Lipzen A."/>
            <person name="Andreopoulos W."/>
            <person name="Pangilinan J."/>
            <person name="Riley R."/>
            <person name="Hundley H."/>
            <person name="Na H."/>
            <person name="Barry K."/>
            <person name="Grigoriev I.V."/>
            <person name="Stajich J.E."/>
            <person name="Kennedy P.G."/>
        </authorList>
    </citation>
    <scope>NUCLEOTIDE SEQUENCE</scope>
    <source>
        <strain evidence="2">MN1</strain>
    </source>
</reference>
<feature type="non-terminal residue" evidence="2">
    <location>
        <position position="90"/>
    </location>
</feature>
<dbReference type="InterPro" id="IPR001810">
    <property type="entry name" value="F-box_dom"/>
</dbReference>
<evidence type="ECO:0000313" key="3">
    <source>
        <dbReference type="Proteomes" id="UP000807769"/>
    </source>
</evidence>
<dbReference type="RefSeq" id="XP_041193121.1">
    <property type="nucleotide sequence ID" value="XM_041337687.1"/>
</dbReference>
<dbReference type="Gene3D" id="1.20.1280.50">
    <property type="match status" value="1"/>
</dbReference>
<feature type="domain" description="F-box" evidence="1">
    <location>
        <begin position="40"/>
        <end position="90"/>
    </location>
</feature>
<proteinExistence type="predicted"/>
<dbReference type="GeneID" id="64631703"/>
<evidence type="ECO:0000313" key="2">
    <source>
        <dbReference type="EMBL" id="KAG1816448.1"/>
    </source>
</evidence>
<gene>
    <name evidence="2" type="ORF">BJ212DRAFT_1430571</name>
</gene>
<sequence>MSGLKTVVDTVNNLHEQLVKKQDKITQSMNLHKRLISSLWGLPTEVLSQIFIYCLPEDSHLSLAQNQALVLLTRICRKWRNVAVDMPILW</sequence>
<dbReference type="AlphaFoldDB" id="A0A9P7JDT2"/>
<keyword evidence="3" id="KW-1185">Reference proteome</keyword>
<accession>A0A9P7JDT2</accession>
<dbReference type="Pfam" id="PF12937">
    <property type="entry name" value="F-box-like"/>
    <property type="match status" value="1"/>
</dbReference>
<organism evidence="2 3">
    <name type="scientific">Suillus subaureus</name>
    <dbReference type="NCBI Taxonomy" id="48587"/>
    <lineage>
        <taxon>Eukaryota</taxon>
        <taxon>Fungi</taxon>
        <taxon>Dikarya</taxon>
        <taxon>Basidiomycota</taxon>
        <taxon>Agaricomycotina</taxon>
        <taxon>Agaricomycetes</taxon>
        <taxon>Agaricomycetidae</taxon>
        <taxon>Boletales</taxon>
        <taxon>Suillineae</taxon>
        <taxon>Suillaceae</taxon>
        <taxon>Suillus</taxon>
    </lineage>
</organism>
<comment type="caution">
    <text evidence="2">The sequence shown here is derived from an EMBL/GenBank/DDBJ whole genome shotgun (WGS) entry which is preliminary data.</text>
</comment>
<dbReference type="EMBL" id="JABBWG010000016">
    <property type="protein sequence ID" value="KAG1816448.1"/>
    <property type="molecule type" value="Genomic_DNA"/>
</dbReference>
<evidence type="ECO:0000259" key="1">
    <source>
        <dbReference type="Pfam" id="PF12937"/>
    </source>
</evidence>